<feature type="transmembrane region" description="Helical" evidence="7">
    <location>
        <begin position="30"/>
        <end position="54"/>
    </location>
</feature>
<comment type="subcellular location">
    <subcellularLocation>
        <location evidence="1">Membrane</location>
        <topology evidence="1">Multi-pass membrane protein</topology>
    </subcellularLocation>
</comment>
<feature type="transmembrane region" description="Helical" evidence="7">
    <location>
        <begin position="369"/>
        <end position="394"/>
    </location>
</feature>
<feature type="compositionally biased region" description="Low complexity" evidence="6">
    <location>
        <begin position="428"/>
        <end position="446"/>
    </location>
</feature>
<keyword evidence="5 7" id="KW-0472">Membrane</keyword>
<organism evidence="8 9">
    <name type="scientific">Prorocentrum cordatum</name>
    <dbReference type="NCBI Taxonomy" id="2364126"/>
    <lineage>
        <taxon>Eukaryota</taxon>
        <taxon>Sar</taxon>
        <taxon>Alveolata</taxon>
        <taxon>Dinophyceae</taxon>
        <taxon>Prorocentrales</taxon>
        <taxon>Prorocentraceae</taxon>
        <taxon>Prorocentrum</taxon>
    </lineage>
</organism>
<evidence type="ECO:0000256" key="4">
    <source>
        <dbReference type="ARBA" id="ARBA00022989"/>
    </source>
</evidence>
<dbReference type="InterPro" id="IPR011701">
    <property type="entry name" value="MFS"/>
</dbReference>
<evidence type="ECO:0008006" key="10">
    <source>
        <dbReference type="Google" id="ProtNLM"/>
    </source>
</evidence>
<proteinExistence type="predicted"/>
<feature type="transmembrane region" description="Helical" evidence="7">
    <location>
        <begin position="203"/>
        <end position="226"/>
    </location>
</feature>
<evidence type="ECO:0000313" key="8">
    <source>
        <dbReference type="EMBL" id="CAK0851765.1"/>
    </source>
</evidence>
<evidence type="ECO:0000256" key="5">
    <source>
        <dbReference type="ARBA" id="ARBA00023136"/>
    </source>
</evidence>
<evidence type="ECO:0000256" key="2">
    <source>
        <dbReference type="ARBA" id="ARBA00022448"/>
    </source>
</evidence>
<protein>
    <recommendedName>
        <fullName evidence="10">Major facilitator superfamily (MFS) profile domain-containing protein</fullName>
    </recommendedName>
</protein>
<feature type="transmembrane region" description="Helical" evidence="7">
    <location>
        <begin position="304"/>
        <end position="322"/>
    </location>
</feature>
<dbReference type="PANTHER" id="PTHR23506:SF23">
    <property type="entry name" value="GH10249P"/>
    <property type="match status" value="1"/>
</dbReference>
<dbReference type="PANTHER" id="PTHR23506">
    <property type="entry name" value="GH10249P"/>
    <property type="match status" value="1"/>
</dbReference>
<feature type="transmembrane region" description="Helical" evidence="7">
    <location>
        <begin position="334"/>
        <end position="357"/>
    </location>
</feature>
<dbReference type="EMBL" id="CAUYUJ010015271">
    <property type="protein sequence ID" value="CAK0851765.1"/>
    <property type="molecule type" value="Genomic_DNA"/>
</dbReference>
<dbReference type="SUPFAM" id="SSF103473">
    <property type="entry name" value="MFS general substrate transporter"/>
    <property type="match status" value="1"/>
</dbReference>
<gene>
    <name evidence="8" type="ORF">PCOR1329_LOCUS43840</name>
</gene>
<evidence type="ECO:0000256" key="6">
    <source>
        <dbReference type="SAM" id="MobiDB-lite"/>
    </source>
</evidence>
<evidence type="ECO:0000256" key="7">
    <source>
        <dbReference type="SAM" id="Phobius"/>
    </source>
</evidence>
<keyword evidence="2" id="KW-0813">Transport</keyword>
<feature type="transmembrane region" description="Helical" evidence="7">
    <location>
        <begin position="171"/>
        <end position="197"/>
    </location>
</feature>
<keyword evidence="3 7" id="KW-0812">Transmembrane</keyword>
<keyword evidence="9" id="KW-1185">Reference proteome</keyword>
<dbReference type="Proteomes" id="UP001189429">
    <property type="component" value="Unassembled WGS sequence"/>
</dbReference>
<feature type="transmembrane region" description="Helical" evidence="7">
    <location>
        <begin position="74"/>
        <end position="92"/>
    </location>
</feature>
<feature type="transmembrane region" description="Helical" evidence="7">
    <location>
        <begin position="112"/>
        <end position="132"/>
    </location>
</feature>
<keyword evidence="4 7" id="KW-1133">Transmembrane helix</keyword>
<name>A0ABN9TZE2_9DINO</name>
<feature type="transmembrane region" description="Helical" evidence="7">
    <location>
        <begin position="144"/>
        <end position="164"/>
    </location>
</feature>
<evidence type="ECO:0000256" key="1">
    <source>
        <dbReference type="ARBA" id="ARBA00004141"/>
    </source>
</evidence>
<feature type="transmembrane region" description="Helical" evidence="7">
    <location>
        <begin position="267"/>
        <end position="284"/>
    </location>
</feature>
<dbReference type="Pfam" id="PF07690">
    <property type="entry name" value="MFS_1"/>
    <property type="match status" value="1"/>
</dbReference>
<evidence type="ECO:0000313" key="9">
    <source>
        <dbReference type="Proteomes" id="UP001189429"/>
    </source>
</evidence>
<dbReference type="InterPro" id="IPR050930">
    <property type="entry name" value="MFS_Vesicular_Transporter"/>
</dbReference>
<sequence>MEASFCGCICEAEDEEQMPVDRKHSWPRCLFIAISISLCITVDILQYSMPLAFLPSVLEDRGHATFEIATAVGVYYWTGFLGCFLITSYQIYLLMQGEGHESMTSLKSARRWIVFLLIGLGFGTITLAFQAMSPHLMMHTSCRFIQGFAGSFIFFYAFLLNVELFEGNQQVFAMTAASIALNIAEVLGSSMGAWVFHHFGQRSVFVFLAAASLGNQVLLLFVTVSLTASERSPVARTWTPGSSVKAPTPFHLQTGWRRLKKLLQSKRMTLAVLLIVMSAVVKGSVEEILPFHADHRWGFDPMMIGQLFLVIALAYIVSASAVGRAWEAIHEYKIAFVAAWLTALGISAYLGGGVLVVASYEFPEDQRLIVLYAALTFYGICLGLTHTPSALLLADAIEHEDEGNEGRTRSTASGTRCGRRAVPSVSCSAASSRTTTSTSKSSWSPTHFVASGPPSAC</sequence>
<feature type="region of interest" description="Disordered" evidence="6">
    <location>
        <begin position="428"/>
        <end position="457"/>
    </location>
</feature>
<comment type="caution">
    <text evidence="8">The sequence shown here is derived from an EMBL/GenBank/DDBJ whole genome shotgun (WGS) entry which is preliminary data.</text>
</comment>
<evidence type="ECO:0000256" key="3">
    <source>
        <dbReference type="ARBA" id="ARBA00022692"/>
    </source>
</evidence>
<dbReference type="Gene3D" id="1.20.1250.20">
    <property type="entry name" value="MFS general substrate transporter like domains"/>
    <property type="match status" value="1"/>
</dbReference>
<accession>A0ABN9TZE2</accession>
<dbReference type="InterPro" id="IPR036259">
    <property type="entry name" value="MFS_trans_sf"/>
</dbReference>
<reference evidence="8" key="1">
    <citation type="submission" date="2023-10" db="EMBL/GenBank/DDBJ databases">
        <authorList>
            <person name="Chen Y."/>
            <person name="Shah S."/>
            <person name="Dougan E. K."/>
            <person name="Thang M."/>
            <person name="Chan C."/>
        </authorList>
    </citation>
    <scope>NUCLEOTIDE SEQUENCE [LARGE SCALE GENOMIC DNA]</scope>
</reference>